<dbReference type="InterPro" id="IPR029063">
    <property type="entry name" value="SAM-dependent_MTases_sf"/>
</dbReference>
<comment type="caution">
    <text evidence="2">The sequence shown here is derived from an EMBL/GenBank/DDBJ whole genome shotgun (WGS) entry which is preliminary data.</text>
</comment>
<evidence type="ECO:0000313" key="3">
    <source>
        <dbReference type="Proteomes" id="UP000177594"/>
    </source>
</evidence>
<dbReference type="InterPro" id="IPR013216">
    <property type="entry name" value="Methyltransf_11"/>
</dbReference>
<feature type="domain" description="Methyltransferase type 11" evidence="1">
    <location>
        <begin position="26"/>
        <end position="120"/>
    </location>
</feature>
<gene>
    <name evidence="2" type="ORF">A2817_02050</name>
</gene>
<sequence>MVRPSKSFLFDVLEAKLSKIRGEVGLDAACADFKNHRMFKTEKYFGLDIDLDALRSGLTKPNTENSWGIFGSLTKIDSLPENSIDVVVSTNTIYHLSSADRLVALKNLCRLVAPSGIFLCDLPVDKDFNDGLAILQSNFNQLEVIYYKNIFSRIYEKIFEKDGYLGSHPIAGLRPFRLLAWLISRLEFLTKNLKSNKKQVFIICSDKKNTGRKNTFDLFGFSQIDEKIFKVDK</sequence>
<reference evidence="2 3" key="1">
    <citation type="journal article" date="2016" name="Nat. Commun.">
        <title>Thousands of microbial genomes shed light on interconnected biogeochemical processes in an aquifer system.</title>
        <authorList>
            <person name="Anantharaman K."/>
            <person name="Brown C.T."/>
            <person name="Hug L.A."/>
            <person name="Sharon I."/>
            <person name="Castelle C.J."/>
            <person name="Probst A.J."/>
            <person name="Thomas B.C."/>
            <person name="Singh A."/>
            <person name="Wilkins M.J."/>
            <person name="Karaoz U."/>
            <person name="Brodie E.L."/>
            <person name="Williams K.H."/>
            <person name="Hubbard S.S."/>
            <person name="Banfield J.F."/>
        </authorList>
    </citation>
    <scope>NUCLEOTIDE SEQUENCE [LARGE SCALE GENOMIC DNA]</scope>
</reference>
<organism evidence="2 3">
    <name type="scientific">Candidatus Yanofskybacteria bacterium RIFCSPHIGHO2_01_FULL_39_8b</name>
    <dbReference type="NCBI Taxonomy" id="1802659"/>
    <lineage>
        <taxon>Bacteria</taxon>
        <taxon>Candidatus Yanofskyibacteriota</taxon>
    </lineage>
</organism>
<dbReference type="Proteomes" id="UP000177594">
    <property type="component" value="Unassembled WGS sequence"/>
</dbReference>
<evidence type="ECO:0000313" key="2">
    <source>
        <dbReference type="EMBL" id="OGM99807.1"/>
    </source>
</evidence>
<dbReference type="Pfam" id="PF08241">
    <property type="entry name" value="Methyltransf_11"/>
    <property type="match status" value="1"/>
</dbReference>
<dbReference type="SUPFAM" id="SSF53335">
    <property type="entry name" value="S-adenosyl-L-methionine-dependent methyltransferases"/>
    <property type="match status" value="1"/>
</dbReference>
<evidence type="ECO:0000259" key="1">
    <source>
        <dbReference type="Pfam" id="PF08241"/>
    </source>
</evidence>
<proteinExistence type="predicted"/>
<protein>
    <recommendedName>
        <fullName evidence="1">Methyltransferase type 11 domain-containing protein</fullName>
    </recommendedName>
</protein>
<dbReference type="EMBL" id="MGIZ01000009">
    <property type="protein sequence ID" value="OGM99807.1"/>
    <property type="molecule type" value="Genomic_DNA"/>
</dbReference>
<dbReference type="AlphaFoldDB" id="A0A1F8EGN1"/>
<name>A0A1F8EGN1_9BACT</name>
<accession>A0A1F8EGN1</accession>
<dbReference type="Gene3D" id="3.40.50.150">
    <property type="entry name" value="Vaccinia Virus protein VP39"/>
    <property type="match status" value="1"/>
</dbReference>
<dbReference type="GO" id="GO:0008757">
    <property type="term" value="F:S-adenosylmethionine-dependent methyltransferase activity"/>
    <property type="evidence" value="ECO:0007669"/>
    <property type="project" value="InterPro"/>
</dbReference>